<dbReference type="SMART" id="SM00267">
    <property type="entry name" value="GGDEF"/>
    <property type="match status" value="1"/>
</dbReference>
<dbReference type="RefSeq" id="WP_171225604.1">
    <property type="nucleotide sequence ID" value="NZ_CP053085.1"/>
</dbReference>
<keyword evidence="5" id="KW-1185">Reference proteome</keyword>
<dbReference type="EMBL" id="CP053085">
    <property type="protein sequence ID" value="QJR36169.1"/>
    <property type="molecule type" value="Genomic_DNA"/>
</dbReference>
<dbReference type="Proteomes" id="UP000500938">
    <property type="component" value="Chromosome"/>
</dbReference>
<dbReference type="Pfam" id="PF00990">
    <property type="entry name" value="GGDEF"/>
    <property type="match status" value="1"/>
</dbReference>
<evidence type="ECO:0000256" key="2">
    <source>
        <dbReference type="ARBA" id="ARBA00034247"/>
    </source>
</evidence>
<dbReference type="Gene3D" id="3.30.70.270">
    <property type="match status" value="1"/>
</dbReference>
<protein>
    <recommendedName>
        <fullName evidence="1">diguanylate cyclase</fullName>
        <ecNumber evidence="1">2.7.7.65</ecNumber>
    </recommendedName>
</protein>
<name>A0A6M4IQW9_9BACT</name>
<dbReference type="PANTHER" id="PTHR45138:SF9">
    <property type="entry name" value="DIGUANYLATE CYCLASE DGCM-RELATED"/>
    <property type="match status" value="1"/>
</dbReference>
<dbReference type="InterPro" id="IPR029787">
    <property type="entry name" value="Nucleotide_cyclase"/>
</dbReference>
<dbReference type="CDD" id="cd01949">
    <property type="entry name" value="GGDEF"/>
    <property type="match status" value="1"/>
</dbReference>
<evidence type="ECO:0000313" key="5">
    <source>
        <dbReference type="Proteomes" id="UP000500938"/>
    </source>
</evidence>
<dbReference type="AlphaFoldDB" id="A0A6M4IQW9"/>
<dbReference type="GO" id="GO:0052621">
    <property type="term" value="F:diguanylate cyclase activity"/>
    <property type="evidence" value="ECO:0007669"/>
    <property type="project" value="UniProtKB-EC"/>
</dbReference>
<dbReference type="InterPro" id="IPR050469">
    <property type="entry name" value="Diguanylate_Cyclase"/>
</dbReference>
<dbReference type="PROSITE" id="PS50887">
    <property type="entry name" value="GGDEF"/>
    <property type="match status" value="1"/>
</dbReference>
<evidence type="ECO:0000259" key="3">
    <source>
        <dbReference type="PROSITE" id="PS50887"/>
    </source>
</evidence>
<proteinExistence type="predicted"/>
<sequence>MASEESSAEAFDIAPLLDAFGQVLSAYAQGSFDLPDVSSSETGEELEKWRRHTVLGIPLTQTGGLPSLSAAQRDYRGAARALTDHRRREKRYVESALSDLRDALWACVERVHTVAQADLQADEATSVQITRVQTAIHGIETRAVKDEVLQAISAITDIARSRRDTQQVAFGMLAERIDQLGSQLEEAKRESETDPLTGLGNRKCFERAAHRAIHLHTLNRAPVSLVLVDLDHLKQINDGFGHSAGDATLQAIAGSLAKVFLRESDVICRIGGDEFVVVLSNTDINVAGRLAERVVGQIAATRAPFATDAPALSASVGYAAYHGSEGAEAWLGRADAALYRAKRDGKGKAVGAE</sequence>
<organism evidence="4 5">
    <name type="scientific">Gemmatimonas groenlandica</name>
    <dbReference type="NCBI Taxonomy" id="2732249"/>
    <lineage>
        <taxon>Bacteria</taxon>
        <taxon>Pseudomonadati</taxon>
        <taxon>Gemmatimonadota</taxon>
        <taxon>Gemmatimonadia</taxon>
        <taxon>Gemmatimonadales</taxon>
        <taxon>Gemmatimonadaceae</taxon>
        <taxon>Gemmatimonas</taxon>
    </lineage>
</organism>
<evidence type="ECO:0000256" key="1">
    <source>
        <dbReference type="ARBA" id="ARBA00012528"/>
    </source>
</evidence>
<dbReference type="EC" id="2.7.7.65" evidence="1"/>
<dbReference type="KEGG" id="ggr:HKW67_11965"/>
<accession>A0A6M4IQW9</accession>
<dbReference type="NCBIfam" id="TIGR00254">
    <property type="entry name" value="GGDEF"/>
    <property type="match status" value="1"/>
</dbReference>
<dbReference type="FunFam" id="3.30.70.270:FF:000001">
    <property type="entry name" value="Diguanylate cyclase domain protein"/>
    <property type="match status" value="1"/>
</dbReference>
<reference evidence="4 5" key="1">
    <citation type="submission" date="2020-05" db="EMBL/GenBank/DDBJ databases">
        <title>Complete genome sequence of Gemmatimonas greenlandica TET16.</title>
        <authorList>
            <person name="Zeng Y."/>
        </authorList>
    </citation>
    <scope>NUCLEOTIDE SEQUENCE [LARGE SCALE GENOMIC DNA]</scope>
    <source>
        <strain evidence="4 5">TET16</strain>
    </source>
</reference>
<evidence type="ECO:0000313" key="4">
    <source>
        <dbReference type="EMBL" id="QJR36169.1"/>
    </source>
</evidence>
<dbReference type="InterPro" id="IPR043128">
    <property type="entry name" value="Rev_trsase/Diguanyl_cyclase"/>
</dbReference>
<gene>
    <name evidence="4" type="ORF">HKW67_11965</name>
</gene>
<dbReference type="InterPro" id="IPR000160">
    <property type="entry name" value="GGDEF_dom"/>
</dbReference>
<dbReference type="SUPFAM" id="SSF55073">
    <property type="entry name" value="Nucleotide cyclase"/>
    <property type="match status" value="1"/>
</dbReference>
<comment type="catalytic activity">
    <reaction evidence="2">
        <text>2 GTP = 3',3'-c-di-GMP + 2 diphosphate</text>
        <dbReference type="Rhea" id="RHEA:24898"/>
        <dbReference type="ChEBI" id="CHEBI:33019"/>
        <dbReference type="ChEBI" id="CHEBI:37565"/>
        <dbReference type="ChEBI" id="CHEBI:58805"/>
        <dbReference type="EC" id="2.7.7.65"/>
    </reaction>
</comment>
<dbReference type="PANTHER" id="PTHR45138">
    <property type="entry name" value="REGULATORY COMPONENTS OF SENSORY TRANSDUCTION SYSTEM"/>
    <property type="match status" value="1"/>
</dbReference>
<feature type="domain" description="GGDEF" evidence="3">
    <location>
        <begin position="221"/>
        <end position="353"/>
    </location>
</feature>